<feature type="domain" description="MRH" evidence="9">
    <location>
        <begin position="79"/>
        <end position="210"/>
    </location>
</feature>
<dbReference type="PROSITE" id="PS51914">
    <property type="entry name" value="MRH"/>
    <property type="match status" value="1"/>
</dbReference>
<dbReference type="InterPro" id="IPR012913">
    <property type="entry name" value="OS9-like_dom"/>
</dbReference>
<dbReference type="GO" id="GO:0030970">
    <property type="term" value="P:retrograde protein transport, ER to cytosol"/>
    <property type="evidence" value="ECO:0007669"/>
    <property type="project" value="TreeGrafter"/>
</dbReference>
<dbReference type="RefSeq" id="XP_031025850.1">
    <property type="nucleotide sequence ID" value="XM_031168211.1"/>
</dbReference>
<dbReference type="AlphaFoldDB" id="A0A507CCQ5"/>
<protein>
    <recommendedName>
        <fullName evidence="3">Protein OS-9 homolog</fullName>
    </recommendedName>
</protein>
<keyword evidence="11" id="KW-1185">Reference proteome</keyword>
<reference evidence="10 11" key="1">
    <citation type="journal article" date="2019" name="Sci. Rep.">
        <title>Comparative genomics of chytrid fungi reveal insights into the obligate biotrophic and pathogenic lifestyle of Synchytrium endobioticum.</title>
        <authorList>
            <person name="van de Vossenberg B.T.L.H."/>
            <person name="Warris S."/>
            <person name="Nguyen H.D.T."/>
            <person name="van Gent-Pelzer M.P.E."/>
            <person name="Joly D.L."/>
            <person name="van de Geest H.C."/>
            <person name="Bonants P.J.M."/>
            <person name="Smith D.S."/>
            <person name="Levesque C.A."/>
            <person name="van der Lee T.A.J."/>
        </authorList>
    </citation>
    <scope>NUCLEOTIDE SEQUENCE [LARGE SCALE GENOMIC DNA]</scope>
    <source>
        <strain evidence="10 11">JEL517</strain>
    </source>
</reference>
<dbReference type="InterPro" id="IPR009011">
    <property type="entry name" value="Man6P_isomerase_rcpt-bd_dom_sf"/>
</dbReference>
<dbReference type="GeneID" id="42003508"/>
<evidence type="ECO:0000256" key="4">
    <source>
        <dbReference type="ARBA" id="ARBA00022729"/>
    </source>
</evidence>
<dbReference type="InterPro" id="IPR045149">
    <property type="entry name" value="OS-9-like"/>
</dbReference>
<evidence type="ECO:0000256" key="6">
    <source>
        <dbReference type="ARBA" id="ARBA00022824"/>
    </source>
</evidence>
<keyword evidence="6" id="KW-0256">Endoplasmic reticulum</keyword>
<evidence type="ECO:0000313" key="11">
    <source>
        <dbReference type="Proteomes" id="UP000319731"/>
    </source>
</evidence>
<sequence length="451" mass="50131">MDSIHADLHRSPAYQLTDPSVVTLPLPGTGLTFQCLIGNPDTQASKVHTTSRDVNLSDPSVRKETVTNALAQLEPLKKSGCLYYNQGWWTFEFCYGSHIRQFHQVQPQEAQDPKVKTEYILGRFKVLALADTRQQQTTQPASDLMDLPKEGKRYLRQHYGDGTMCDLTNQPRSVEVQFHCAQPTDQIALIKETATCQYLLVVHTPRLCRDAAFLAPQSARPVKIECHPMPPPLGLKSSIQAKSSDIDNSNVQEKGQDGFVSHSIFDYAAARKLGDGYGYYLVPELLDPYSWTRVDMQRGDDSRIVVRKHASSPPPSQQPPSLAALDSEAIKTLSRAVAQAFGGAANPAGRMQPNGEPVDVKVVVIKDGEQQVVGNVKEKMAMTEDAFYDEGGDREGTVDLLVDHILDHLLAKDEFDGNDDDDEMLLVPSRDSSLDDDNEDDKKPKYQHKEL</sequence>
<dbReference type="SUPFAM" id="SSF50911">
    <property type="entry name" value="Mannose 6-phosphate receptor domain"/>
    <property type="match status" value="1"/>
</dbReference>
<comment type="caution">
    <text evidence="10">The sequence shown here is derived from an EMBL/GenBank/DDBJ whole genome shotgun (WGS) entry which is preliminary data.</text>
</comment>
<name>A0A507CCQ5_9FUNG</name>
<dbReference type="Proteomes" id="UP000319731">
    <property type="component" value="Unassembled WGS sequence"/>
</dbReference>
<organism evidence="10 11">
    <name type="scientific">Synchytrium microbalum</name>
    <dbReference type="NCBI Taxonomy" id="1806994"/>
    <lineage>
        <taxon>Eukaryota</taxon>
        <taxon>Fungi</taxon>
        <taxon>Fungi incertae sedis</taxon>
        <taxon>Chytridiomycota</taxon>
        <taxon>Chytridiomycota incertae sedis</taxon>
        <taxon>Chytridiomycetes</taxon>
        <taxon>Synchytriales</taxon>
        <taxon>Synchytriaceae</taxon>
        <taxon>Synchytrium</taxon>
    </lineage>
</organism>
<dbReference type="Pfam" id="PF07915">
    <property type="entry name" value="PRKCSH"/>
    <property type="match status" value="1"/>
</dbReference>
<keyword evidence="7" id="KW-1015">Disulfide bond</keyword>
<evidence type="ECO:0000256" key="3">
    <source>
        <dbReference type="ARBA" id="ARBA00018727"/>
    </source>
</evidence>
<dbReference type="EMBL" id="QEAO01000009">
    <property type="protein sequence ID" value="TPX35323.1"/>
    <property type="molecule type" value="Genomic_DNA"/>
</dbReference>
<evidence type="ECO:0000256" key="8">
    <source>
        <dbReference type="SAM" id="MobiDB-lite"/>
    </source>
</evidence>
<feature type="compositionally biased region" description="Basic and acidic residues" evidence="8">
    <location>
        <begin position="440"/>
        <end position="451"/>
    </location>
</feature>
<evidence type="ECO:0000259" key="9">
    <source>
        <dbReference type="PROSITE" id="PS51914"/>
    </source>
</evidence>
<accession>A0A507CCQ5</accession>
<dbReference type="GO" id="GO:0005789">
    <property type="term" value="C:endoplasmic reticulum membrane"/>
    <property type="evidence" value="ECO:0007669"/>
    <property type="project" value="UniProtKB-SubCell"/>
</dbReference>
<comment type="subcellular location">
    <subcellularLocation>
        <location evidence="1">Endoplasmic reticulum membrane</location>
        <topology evidence="1">Peripheral membrane protein</topology>
        <orientation evidence="1">Lumenal side</orientation>
    </subcellularLocation>
</comment>
<evidence type="ECO:0000256" key="2">
    <source>
        <dbReference type="ARBA" id="ARBA00009918"/>
    </source>
</evidence>
<keyword evidence="4" id="KW-0732">Signal</keyword>
<proteinExistence type="inferred from homology"/>
<dbReference type="PANTHER" id="PTHR15414:SF0">
    <property type="entry name" value="ENDOPLASMIC RETICULUM LECTIN 1"/>
    <property type="match status" value="1"/>
</dbReference>
<dbReference type="PANTHER" id="PTHR15414">
    <property type="entry name" value="OS-9-RELATED"/>
    <property type="match status" value="1"/>
</dbReference>
<keyword evidence="5" id="KW-0430">Lectin</keyword>
<dbReference type="Gene3D" id="2.70.130.10">
    <property type="entry name" value="Mannose-6-phosphate receptor binding domain"/>
    <property type="match status" value="1"/>
</dbReference>
<dbReference type="GO" id="GO:0005788">
    <property type="term" value="C:endoplasmic reticulum lumen"/>
    <property type="evidence" value="ECO:0007669"/>
    <property type="project" value="TreeGrafter"/>
</dbReference>
<dbReference type="InterPro" id="IPR044865">
    <property type="entry name" value="MRH_dom"/>
</dbReference>
<dbReference type="STRING" id="1806994.A0A507CCQ5"/>
<dbReference type="GO" id="GO:0030968">
    <property type="term" value="P:endoplasmic reticulum unfolded protein response"/>
    <property type="evidence" value="ECO:0007669"/>
    <property type="project" value="InterPro"/>
</dbReference>
<feature type="region of interest" description="Disordered" evidence="8">
    <location>
        <begin position="413"/>
        <end position="451"/>
    </location>
</feature>
<dbReference type="GO" id="GO:0030246">
    <property type="term" value="F:carbohydrate binding"/>
    <property type="evidence" value="ECO:0007669"/>
    <property type="project" value="UniProtKB-KW"/>
</dbReference>
<evidence type="ECO:0000256" key="7">
    <source>
        <dbReference type="ARBA" id="ARBA00023157"/>
    </source>
</evidence>
<evidence type="ECO:0000256" key="1">
    <source>
        <dbReference type="ARBA" id="ARBA00004367"/>
    </source>
</evidence>
<dbReference type="OrthoDB" id="448954at2759"/>
<gene>
    <name evidence="10" type="ORF">SmJEL517_g02283</name>
</gene>
<evidence type="ECO:0000313" key="10">
    <source>
        <dbReference type="EMBL" id="TPX35323.1"/>
    </source>
</evidence>
<evidence type="ECO:0000256" key="5">
    <source>
        <dbReference type="ARBA" id="ARBA00022734"/>
    </source>
</evidence>
<comment type="similarity">
    <text evidence="2">Belongs to the OS-9 family.</text>
</comment>